<dbReference type="SUPFAM" id="SSF53807">
    <property type="entry name" value="Helical backbone' metal receptor"/>
    <property type="match status" value="1"/>
</dbReference>
<evidence type="ECO:0000256" key="3">
    <source>
        <dbReference type="ARBA" id="ARBA00022448"/>
    </source>
</evidence>
<evidence type="ECO:0000256" key="2">
    <source>
        <dbReference type="ARBA" id="ARBA00008814"/>
    </source>
</evidence>
<dbReference type="PANTHER" id="PTHR30532:SF25">
    <property type="entry name" value="IRON(III) DICITRATE-BINDING PERIPLASMIC PROTEIN"/>
    <property type="match status" value="1"/>
</dbReference>
<comment type="subcellular location">
    <subcellularLocation>
        <location evidence="1">Cell envelope</location>
    </subcellularLocation>
</comment>
<evidence type="ECO:0000313" key="6">
    <source>
        <dbReference type="EMBL" id="ACL44798.1"/>
    </source>
</evidence>
<dbReference type="InterPro" id="IPR051313">
    <property type="entry name" value="Bact_iron-sidero_bind"/>
</dbReference>
<evidence type="ECO:0000256" key="1">
    <source>
        <dbReference type="ARBA" id="ARBA00004196"/>
    </source>
</evidence>
<organism evidence="6">
    <name type="scientific">Cyanothece sp. (strain PCC 7425 / ATCC 29141)</name>
    <dbReference type="NCBI Taxonomy" id="395961"/>
    <lineage>
        <taxon>Bacteria</taxon>
        <taxon>Bacillati</taxon>
        <taxon>Cyanobacteriota</taxon>
        <taxon>Cyanophyceae</taxon>
        <taxon>Gomontiellales</taxon>
        <taxon>Cyanothecaceae</taxon>
        <taxon>Cyanothece</taxon>
    </lineage>
</organism>
<evidence type="ECO:0000256" key="4">
    <source>
        <dbReference type="ARBA" id="ARBA00022729"/>
    </source>
</evidence>
<dbReference type="GO" id="GO:1901678">
    <property type="term" value="P:iron coordination entity transport"/>
    <property type="evidence" value="ECO:0007669"/>
    <property type="project" value="UniProtKB-ARBA"/>
</dbReference>
<name>B8HXA7_CYAP4</name>
<proteinExistence type="inferred from homology"/>
<dbReference type="GO" id="GO:0030288">
    <property type="term" value="C:outer membrane-bounded periplasmic space"/>
    <property type="evidence" value="ECO:0007669"/>
    <property type="project" value="TreeGrafter"/>
</dbReference>
<dbReference type="InterPro" id="IPR002491">
    <property type="entry name" value="ABC_transptr_periplasmic_BD"/>
</dbReference>
<dbReference type="Gene3D" id="3.40.50.1980">
    <property type="entry name" value="Nitrogenase molybdenum iron protein domain"/>
    <property type="match status" value="2"/>
</dbReference>
<keyword evidence="3" id="KW-0813">Transport</keyword>
<feature type="domain" description="Fe/B12 periplasmic-binding" evidence="5">
    <location>
        <begin position="71"/>
        <end position="348"/>
    </location>
</feature>
<dbReference type="STRING" id="395961.Cyan7425_2440"/>
<sequence length="348" mass="39052">MGKPGRNKIGWTRVNQRRFRGLIWVALMLFTCWQTIACRPLSPVVPSGEQTHCHRVEHAAGTTCVPNRIQRLVTLDSGSFENVVALGLQPIGTTLSDEIPAYLEHWMEGVENIGTAGEPNLERILALKPDLILGLDYHQNLYAQASQIAPTILLKFDHSGEWKTAFQQFGIALKREAIAQQVMHQYQDRLQDLQSLLKAGIQSISSLPFPPQISVVRIYPDSINLYLRDSFCGTILQDAGLARPKAQDLSASKAKQWFNNEIQVSISVERIDQADGDVMFIWTAENTEAGNQVAQKKLEKLQSSPLWQNLKAIQMNRVYFVPKYWIGSGPIAANAVIDDLFKYLVKQA</sequence>
<dbReference type="OrthoDB" id="418958at2"/>
<dbReference type="EMBL" id="CP001344">
    <property type="protein sequence ID" value="ACL44798.1"/>
    <property type="molecule type" value="Genomic_DNA"/>
</dbReference>
<dbReference type="Pfam" id="PF01497">
    <property type="entry name" value="Peripla_BP_2"/>
    <property type="match status" value="1"/>
</dbReference>
<dbReference type="eggNOG" id="COG0614">
    <property type="taxonomic scope" value="Bacteria"/>
</dbReference>
<dbReference type="AlphaFoldDB" id="B8HXA7"/>
<dbReference type="PANTHER" id="PTHR30532">
    <property type="entry name" value="IRON III DICITRATE-BINDING PERIPLASMIC PROTEIN"/>
    <property type="match status" value="1"/>
</dbReference>
<reference evidence="6" key="1">
    <citation type="submission" date="2009-01" db="EMBL/GenBank/DDBJ databases">
        <title>Complete sequence of chromosome Cyanothece sp. PCC 7425.</title>
        <authorList>
            <consortium name="US DOE Joint Genome Institute"/>
            <person name="Lucas S."/>
            <person name="Copeland A."/>
            <person name="Lapidus A."/>
            <person name="Glavina del Rio T."/>
            <person name="Dalin E."/>
            <person name="Tice H."/>
            <person name="Bruce D."/>
            <person name="Goodwin L."/>
            <person name="Pitluck S."/>
            <person name="Sims D."/>
            <person name="Meineke L."/>
            <person name="Brettin T."/>
            <person name="Detter J.C."/>
            <person name="Han C."/>
            <person name="Larimer F."/>
            <person name="Land M."/>
            <person name="Hauser L."/>
            <person name="Kyrpides N."/>
            <person name="Ovchinnikova G."/>
            <person name="Liberton M."/>
            <person name="Stoeckel J."/>
            <person name="Banerjee A."/>
            <person name="Singh A."/>
            <person name="Page L."/>
            <person name="Sato H."/>
            <person name="Zhao L."/>
            <person name="Sherman L."/>
            <person name="Pakrasi H."/>
            <person name="Richardson P."/>
        </authorList>
    </citation>
    <scope>NUCLEOTIDE SEQUENCE</scope>
    <source>
        <strain evidence="6">PCC 7425</strain>
    </source>
</reference>
<keyword evidence="4" id="KW-0732">Signal</keyword>
<dbReference type="CDD" id="cd01146">
    <property type="entry name" value="FhuD"/>
    <property type="match status" value="1"/>
</dbReference>
<evidence type="ECO:0000259" key="5">
    <source>
        <dbReference type="PROSITE" id="PS50983"/>
    </source>
</evidence>
<comment type="similarity">
    <text evidence="2">Belongs to the bacterial solute-binding protein 8 family.</text>
</comment>
<dbReference type="HOGENOM" id="CLU_038034_0_2_3"/>
<gene>
    <name evidence="6" type="ordered locus">Cyan7425_2440</name>
</gene>
<protein>
    <submittedName>
        <fullName evidence="6">Periplasmic binding protein</fullName>
    </submittedName>
</protein>
<dbReference type="PROSITE" id="PS50983">
    <property type="entry name" value="FE_B12_PBP"/>
    <property type="match status" value="1"/>
</dbReference>
<accession>B8HXA7</accession>
<dbReference type="KEGG" id="cyn:Cyan7425_2440"/>